<dbReference type="SUPFAM" id="SSF53597">
    <property type="entry name" value="Dihydrofolate reductase-like"/>
    <property type="match status" value="1"/>
</dbReference>
<gene>
    <name evidence="14" type="ORF">EV199_5470</name>
</gene>
<comment type="function">
    <text evidence="1 9">Converts 2,5-diamino-6-(ribosylamino)-4(3h)-pyrimidinone 5'-phosphate into 5-amino-6-(ribosylamino)-2,4(1h,3h)-pyrimidinedione 5'-phosphate.</text>
</comment>
<feature type="binding site" evidence="11">
    <location>
        <position position="167"/>
    </location>
    <ligand>
        <name>substrate</name>
    </ligand>
</feature>
<comment type="pathway">
    <text evidence="2 9">Cofactor biosynthesis; riboflavin biosynthesis; 5-amino-6-(D-ribitylamino)uracil from GTP: step 2/4.</text>
</comment>
<feature type="binding site" evidence="11">
    <location>
        <begin position="297"/>
        <end position="303"/>
    </location>
    <ligand>
        <name>NADP(+)</name>
        <dbReference type="ChEBI" id="CHEBI:58349"/>
    </ligand>
</feature>
<dbReference type="PANTHER" id="PTHR38011:SF7">
    <property type="entry name" value="2,5-DIAMINO-6-RIBOSYLAMINO-4(3H)-PYRIMIDINONE 5'-PHOSPHATE REDUCTASE"/>
    <property type="match status" value="1"/>
</dbReference>
<comment type="catalytic activity">
    <reaction evidence="9">
        <text>2,5-diamino-6-hydroxy-4-(5-phosphoribosylamino)-pyrimidine + H2O + H(+) = 5-amino-6-(5-phospho-D-ribosylamino)uracil + NH4(+)</text>
        <dbReference type="Rhea" id="RHEA:21868"/>
        <dbReference type="ChEBI" id="CHEBI:15377"/>
        <dbReference type="ChEBI" id="CHEBI:15378"/>
        <dbReference type="ChEBI" id="CHEBI:28938"/>
        <dbReference type="ChEBI" id="CHEBI:58453"/>
        <dbReference type="ChEBI" id="CHEBI:58614"/>
        <dbReference type="EC" id="3.5.4.26"/>
    </reaction>
</comment>
<evidence type="ECO:0000256" key="4">
    <source>
        <dbReference type="ARBA" id="ARBA00005259"/>
    </source>
</evidence>
<dbReference type="Pfam" id="PF00383">
    <property type="entry name" value="dCMP_cyt_deam_1"/>
    <property type="match status" value="1"/>
</dbReference>
<evidence type="ECO:0000313" key="15">
    <source>
        <dbReference type="Proteomes" id="UP000293874"/>
    </source>
</evidence>
<dbReference type="InterPro" id="IPR002125">
    <property type="entry name" value="CMP_dCMP_dom"/>
</dbReference>
<proteinExistence type="inferred from homology"/>
<feature type="binding site" evidence="12">
    <location>
        <position position="97"/>
    </location>
    <ligand>
        <name>Zn(2+)</name>
        <dbReference type="ChEBI" id="CHEBI:29105"/>
        <note>catalytic</note>
    </ligand>
</feature>
<dbReference type="PANTHER" id="PTHR38011">
    <property type="entry name" value="DIHYDROFOLATE REDUCTASE FAMILY PROTEIN (AFU_ORTHOLOGUE AFUA_8G06820)"/>
    <property type="match status" value="1"/>
</dbReference>
<dbReference type="CDD" id="cd01284">
    <property type="entry name" value="Riboflavin_deaminase-reductase"/>
    <property type="match status" value="1"/>
</dbReference>
<feature type="binding site" evidence="12">
    <location>
        <position position="88"/>
    </location>
    <ligand>
        <name>Zn(2+)</name>
        <dbReference type="ChEBI" id="CHEBI:29105"/>
        <note>catalytic</note>
    </ligand>
</feature>
<dbReference type="InterPro" id="IPR002734">
    <property type="entry name" value="RibDG_C"/>
</dbReference>
<dbReference type="SUPFAM" id="SSF53927">
    <property type="entry name" value="Cytidine deaminase-like"/>
    <property type="match status" value="1"/>
</dbReference>
<evidence type="ECO:0000256" key="9">
    <source>
        <dbReference type="PIRNR" id="PIRNR006769"/>
    </source>
</evidence>
<protein>
    <recommendedName>
        <fullName evidence="9">Riboflavin biosynthesis protein RibD</fullName>
    </recommendedName>
    <domain>
        <recommendedName>
            <fullName evidence="9">Diaminohydroxyphosphoribosylaminopyrimidine deaminase</fullName>
            <shortName evidence="9">DRAP deaminase</shortName>
            <ecNumber evidence="9">3.5.4.26</ecNumber>
        </recommendedName>
        <alternativeName>
            <fullName evidence="9">Riboflavin-specific deaminase</fullName>
        </alternativeName>
    </domain>
    <domain>
        <recommendedName>
            <fullName evidence="9">5-amino-6-(5-phosphoribosylamino)uracil reductase</fullName>
            <ecNumber evidence="9">1.1.1.193</ecNumber>
        </recommendedName>
        <alternativeName>
            <fullName evidence="9">HTP reductase</fullName>
        </alternativeName>
    </domain>
</protein>
<reference evidence="14 15" key="1">
    <citation type="submission" date="2019-02" db="EMBL/GenBank/DDBJ databases">
        <title>Genomic Encyclopedia of Type Strains, Phase IV (KMG-IV): sequencing the most valuable type-strain genomes for metagenomic binning, comparative biology and taxonomic classification.</title>
        <authorList>
            <person name="Goeker M."/>
        </authorList>
    </citation>
    <scope>NUCLEOTIDE SEQUENCE [LARGE SCALE GENOMIC DNA]</scope>
    <source>
        <strain evidence="14 15">DSM 18116</strain>
    </source>
</reference>
<comment type="similarity">
    <text evidence="5 9">In the C-terminal section; belongs to the HTP reductase family.</text>
</comment>
<dbReference type="GO" id="GO:0008703">
    <property type="term" value="F:5-amino-6-(5-phosphoribosylamino)uracil reductase activity"/>
    <property type="evidence" value="ECO:0007669"/>
    <property type="project" value="UniProtKB-EC"/>
</dbReference>
<dbReference type="EC" id="3.5.4.26" evidence="9"/>
<dbReference type="Gene3D" id="3.40.140.10">
    <property type="entry name" value="Cytidine Deaminase, domain 2"/>
    <property type="match status" value="1"/>
</dbReference>
<feature type="binding site" evidence="11">
    <location>
        <position position="213"/>
    </location>
    <ligand>
        <name>NADP(+)</name>
        <dbReference type="ChEBI" id="CHEBI:58349"/>
    </ligand>
</feature>
<dbReference type="InterPro" id="IPR004794">
    <property type="entry name" value="Eubact_RibD"/>
</dbReference>
<feature type="binding site" evidence="11">
    <location>
        <position position="295"/>
    </location>
    <ligand>
        <name>substrate</name>
    </ligand>
</feature>
<feature type="active site" description="Proton donor" evidence="10">
    <location>
        <position position="61"/>
    </location>
</feature>
<evidence type="ECO:0000313" key="14">
    <source>
        <dbReference type="EMBL" id="RZS67085.1"/>
    </source>
</evidence>
<keyword evidence="9" id="KW-0378">Hydrolase</keyword>
<dbReference type="PROSITE" id="PS51747">
    <property type="entry name" value="CYT_DCMP_DEAMINASES_2"/>
    <property type="match status" value="1"/>
</dbReference>
<evidence type="ECO:0000256" key="8">
    <source>
        <dbReference type="ARBA" id="ARBA00023268"/>
    </source>
</evidence>
<dbReference type="UniPathway" id="UPA00275">
    <property type="reaction ID" value="UER00401"/>
</dbReference>
<feature type="binding site" evidence="11">
    <location>
        <position position="220"/>
    </location>
    <ligand>
        <name>substrate</name>
    </ligand>
</feature>
<dbReference type="PIRSF" id="PIRSF006769">
    <property type="entry name" value="RibD"/>
    <property type="match status" value="1"/>
</dbReference>
<feature type="binding site" evidence="11">
    <location>
        <position position="217"/>
    </location>
    <ligand>
        <name>substrate</name>
    </ligand>
</feature>
<comment type="pathway">
    <text evidence="3 9">Cofactor biosynthesis; riboflavin biosynthesis; 5-amino-6-(D-ribitylamino)uracil from GTP: step 3/4.</text>
</comment>
<keyword evidence="6 9" id="KW-0521">NADP</keyword>
<keyword evidence="7 9" id="KW-0560">Oxidoreductase</keyword>
<evidence type="ECO:0000256" key="6">
    <source>
        <dbReference type="ARBA" id="ARBA00022857"/>
    </source>
</evidence>
<dbReference type="EC" id="1.1.1.193" evidence="9"/>
<evidence type="ECO:0000256" key="5">
    <source>
        <dbReference type="ARBA" id="ARBA00007417"/>
    </source>
</evidence>
<feature type="binding site" evidence="12">
    <location>
        <position position="59"/>
    </location>
    <ligand>
        <name>Zn(2+)</name>
        <dbReference type="ChEBI" id="CHEBI:29105"/>
        <note>catalytic</note>
    </ligand>
</feature>
<evidence type="ECO:0000256" key="11">
    <source>
        <dbReference type="PIRSR" id="PIRSR006769-2"/>
    </source>
</evidence>
<evidence type="ECO:0000256" key="3">
    <source>
        <dbReference type="ARBA" id="ARBA00004910"/>
    </source>
</evidence>
<feature type="binding site" evidence="11">
    <location>
        <position position="197"/>
    </location>
    <ligand>
        <name>substrate</name>
    </ligand>
</feature>
<feature type="binding site" evidence="11">
    <location>
        <position position="209"/>
    </location>
    <ligand>
        <name>NADP(+)</name>
        <dbReference type="ChEBI" id="CHEBI:58349"/>
    </ligand>
</feature>
<dbReference type="GO" id="GO:0009231">
    <property type="term" value="P:riboflavin biosynthetic process"/>
    <property type="evidence" value="ECO:0007669"/>
    <property type="project" value="UniProtKB-UniPathway"/>
</dbReference>
<keyword evidence="9 12" id="KW-0862">Zinc</keyword>
<evidence type="ECO:0000256" key="2">
    <source>
        <dbReference type="ARBA" id="ARBA00004882"/>
    </source>
</evidence>
<dbReference type="Pfam" id="PF01872">
    <property type="entry name" value="RibD_C"/>
    <property type="match status" value="1"/>
</dbReference>
<dbReference type="GO" id="GO:0008835">
    <property type="term" value="F:diaminohydroxyphosphoribosylaminopyrimidine deaminase activity"/>
    <property type="evidence" value="ECO:0007669"/>
    <property type="project" value="UniProtKB-EC"/>
</dbReference>
<keyword evidence="8" id="KW-0511">Multifunctional enzyme</keyword>
<dbReference type="InterPro" id="IPR024072">
    <property type="entry name" value="DHFR-like_dom_sf"/>
</dbReference>
<evidence type="ECO:0000256" key="1">
    <source>
        <dbReference type="ARBA" id="ARBA00002151"/>
    </source>
</evidence>
<accession>A0A4Q7MFQ4</accession>
<keyword evidence="9" id="KW-0686">Riboflavin biosynthesis</keyword>
<evidence type="ECO:0000259" key="13">
    <source>
        <dbReference type="PROSITE" id="PS51747"/>
    </source>
</evidence>
<comment type="similarity">
    <text evidence="4 9">In the N-terminal section; belongs to the cytidine and deoxycytidylate deaminase family.</text>
</comment>
<dbReference type="InterPro" id="IPR016193">
    <property type="entry name" value="Cytidine_deaminase-like"/>
</dbReference>
<dbReference type="GO" id="GO:0046872">
    <property type="term" value="F:metal ion binding"/>
    <property type="evidence" value="ECO:0007669"/>
    <property type="project" value="UniProtKB-KW"/>
</dbReference>
<feature type="domain" description="CMP/dCMP-type deaminase" evidence="13">
    <location>
        <begin position="10"/>
        <end position="136"/>
    </location>
</feature>
<dbReference type="AlphaFoldDB" id="A0A4Q7MFQ4"/>
<dbReference type="EMBL" id="SGXA01000004">
    <property type="protein sequence ID" value="RZS67085.1"/>
    <property type="molecule type" value="Genomic_DNA"/>
</dbReference>
<evidence type="ECO:0000256" key="10">
    <source>
        <dbReference type="PIRSR" id="PIRSR006769-1"/>
    </source>
</evidence>
<dbReference type="RefSeq" id="WP_225979921.1">
    <property type="nucleotide sequence ID" value="NZ_CP042431.1"/>
</dbReference>
<dbReference type="Proteomes" id="UP000293874">
    <property type="component" value="Unassembled WGS sequence"/>
</dbReference>
<comment type="cofactor">
    <cofactor evidence="9 12">
        <name>Zn(2+)</name>
        <dbReference type="ChEBI" id="CHEBI:29105"/>
    </cofactor>
    <text evidence="9 12">Binds 1 zinc ion.</text>
</comment>
<keyword evidence="15" id="KW-1185">Reference proteome</keyword>
<dbReference type="InterPro" id="IPR050765">
    <property type="entry name" value="Riboflavin_Biosynth_HTPR"/>
</dbReference>
<dbReference type="Gene3D" id="3.40.430.10">
    <property type="entry name" value="Dihydrofolate Reductase, subunit A"/>
    <property type="match status" value="1"/>
</dbReference>
<comment type="catalytic activity">
    <reaction evidence="9">
        <text>5-amino-6-(5-phospho-D-ribitylamino)uracil + NADP(+) = 5-amino-6-(5-phospho-D-ribosylamino)uracil + NADPH + H(+)</text>
        <dbReference type="Rhea" id="RHEA:17845"/>
        <dbReference type="ChEBI" id="CHEBI:15378"/>
        <dbReference type="ChEBI" id="CHEBI:57783"/>
        <dbReference type="ChEBI" id="CHEBI:58349"/>
        <dbReference type="ChEBI" id="CHEBI:58421"/>
        <dbReference type="ChEBI" id="CHEBI:58453"/>
        <dbReference type="EC" id="1.1.1.193"/>
    </reaction>
</comment>
<sequence>MLNIADPSIMVHERFMQRCLELAVLGAGHVAPNPLVGAVLVHNGRIIGEGYHQQYGGPHAEVNCINAVSETDKALISQSVMYVSLEPCAHYGKTPPCADLLIRHKIPLVVVGCRDPFPEVDGKGIEKMRAAGIDVILGICEEDAKELNKRFFTYHTAYRPYVILKWAQTADGFIAGIPGERLLISNALTNRFVHRWRSEEAAILVGTNTAMQDDPQLNTRYWNGPDPIRLVVDIDLRLPKTLQLFNDGSKTIVINAIRQGEKNGIQYIQIDRKKELVPQILKCLHQLRINSVLVEGGAVLLQSFIDSGYWDEARVITNTALTAGTGLPAPRLLMAESVYTEQILTDIIQVFSRPVVSL</sequence>
<name>A0A4Q7MFQ4_9BACT</name>
<dbReference type="NCBIfam" id="TIGR00326">
    <property type="entry name" value="eubact_ribD"/>
    <property type="match status" value="1"/>
</dbReference>
<keyword evidence="9 12" id="KW-0479">Metal-binding</keyword>
<evidence type="ECO:0000256" key="12">
    <source>
        <dbReference type="PIRSR" id="PIRSR006769-3"/>
    </source>
</evidence>
<organism evidence="14 15">
    <name type="scientific">Pseudobacter ginsenosidimutans</name>
    <dbReference type="NCBI Taxonomy" id="661488"/>
    <lineage>
        <taxon>Bacteria</taxon>
        <taxon>Pseudomonadati</taxon>
        <taxon>Bacteroidota</taxon>
        <taxon>Chitinophagia</taxon>
        <taxon>Chitinophagales</taxon>
        <taxon>Chitinophagaceae</taxon>
        <taxon>Pseudobacter</taxon>
    </lineage>
</organism>
<comment type="caution">
    <text evidence="14">The sequence shown here is derived from an EMBL/GenBank/DDBJ whole genome shotgun (WGS) entry which is preliminary data.</text>
</comment>
<evidence type="ECO:0000256" key="7">
    <source>
        <dbReference type="ARBA" id="ARBA00023002"/>
    </source>
</evidence>